<keyword evidence="2" id="KW-1185">Reference proteome</keyword>
<dbReference type="AlphaFoldDB" id="A0AAQ3RF44"/>
<dbReference type="Proteomes" id="UP001374535">
    <property type="component" value="Chromosome 11"/>
</dbReference>
<evidence type="ECO:0000313" key="1">
    <source>
        <dbReference type="EMBL" id="WVY91631.1"/>
    </source>
</evidence>
<proteinExistence type="predicted"/>
<accession>A0AAQ3RF44</accession>
<gene>
    <name evidence="1" type="ORF">V8G54_037145</name>
</gene>
<reference evidence="1 2" key="1">
    <citation type="journal article" date="2023" name="Life. Sci Alliance">
        <title>Evolutionary insights into 3D genome organization and epigenetic landscape of Vigna mungo.</title>
        <authorList>
            <person name="Junaid A."/>
            <person name="Singh B."/>
            <person name="Bhatia S."/>
        </authorList>
    </citation>
    <scope>NUCLEOTIDE SEQUENCE [LARGE SCALE GENOMIC DNA]</scope>
    <source>
        <strain evidence="1">Urdbean</strain>
    </source>
</reference>
<sequence>MVTKTARMIIESNHKYACNYMKHGICDPLSSVFKELLAIETSDGRALKVDRRSSKCSRLKTGRTFLLVSKTRQILKAGRICCRLNGRLVVPSCSFSFRLLKAGRAVWLAWWSVGLGGRPGRLVGLVQYGIEGITRKKKKCAVLQRRTDTPQDGRALKVDGRSSKCSKLKTGRTFLLVSKTGQILKAERIHCRLNGRLVVPSCSHSVAQLNKNDRTVITISDACGVHIVQRAWMISLGGQPRRSAGVVQETVRYRRNYWKEEVCGVAVWGKIVATVVLLRKLNENVVKKQEYCNGVFPSVSVRSGGLWFKTLHDISKAGLTHLKMDGHLKWTDVAQNSPDQTDLESWTDSLWTERSSCCPKLFVLLPSSPGRAAVWLTWWSVGLGGRPGRSVGVAQYGIEGITGKKKKCAVLQRGERSCVWGTLDQNTPCYLYGRVNTAQLGRALKVDERSSKCSRLKTGRTFLLVVLLSQVVRSPSVFSKPGRQGRCQRHSDAQVNKNDRTITTRSDACGVHNVQRVITVYNLTIWSASVVRMVVGRLGWSAWVVDLEGRPGWPRRPYSIEGIIGKKKKCAVLQRGERSWKAGLTHLKMDGHLKWTDVAQNAPDQTDLESWTDSLWTERSSCCPKLFVLLPSSPSRAAVWLTWWLVGLGGRPGRSVGVAQYGIEGITGKKKKCVVLQRGERSWKGRLICLHKSHGLDEEFEGNVVKKEEYCNGVFPSVSVASGGLWIKTLHVIFMAGRTQLNMDGHLKWTDIAPNASDLTDLESRTESLCLRHSDAQVSKNDRKIITRSDACGVHNVQRVIIVYNLTIWSTSVVRMVVGRLGWRPCNIEGIIGKKKKCAVL</sequence>
<dbReference type="EMBL" id="CP144690">
    <property type="protein sequence ID" value="WVY91631.1"/>
    <property type="molecule type" value="Genomic_DNA"/>
</dbReference>
<evidence type="ECO:0000313" key="2">
    <source>
        <dbReference type="Proteomes" id="UP001374535"/>
    </source>
</evidence>
<protein>
    <submittedName>
        <fullName evidence="1">Uncharacterized protein</fullName>
    </submittedName>
</protein>
<name>A0AAQ3RF44_VIGMU</name>
<organism evidence="1 2">
    <name type="scientific">Vigna mungo</name>
    <name type="common">Black gram</name>
    <name type="synonym">Phaseolus mungo</name>
    <dbReference type="NCBI Taxonomy" id="3915"/>
    <lineage>
        <taxon>Eukaryota</taxon>
        <taxon>Viridiplantae</taxon>
        <taxon>Streptophyta</taxon>
        <taxon>Embryophyta</taxon>
        <taxon>Tracheophyta</taxon>
        <taxon>Spermatophyta</taxon>
        <taxon>Magnoliopsida</taxon>
        <taxon>eudicotyledons</taxon>
        <taxon>Gunneridae</taxon>
        <taxon>Pentapetalae</taxon>
        <taxon>rosids</taxon>
        <taxon>fabids</taxon>
        <taxon>Fabales</taxon>
        <taxon>Fabaceae</taxon>
        <taxon>Papilionoideae</taxon>
        <taxon>50 kb inversion clade</taxon>
        <taxon>NPAAA clade</taxon>
        <taxon>indigoferoid/millettioid clade</taxon>
        <taxon>Phaseoleae</taxon>
        <taxon>Vigna</taxon>
    </lineage>
</organism>